<dbReference type="PANTHER" id="PTHR11319:SF35">
    <property type="entry name" value="OUTER MEMBRANE PROTEIN PMPC-RELATED"/>
    <property type="match status" value="1"/>
</dbReference>
<evidence type="ECO:0000313" key="3">
    <source>
        <dbReference type="Proteomes" id="UP000179807"/>
    </source>
</evidence>
<reference evidence="2" key="1">
    <citation type="submission" date="2016-10" db="EMBL/GenBank/DDBJ databases">
        <authorList>
            <person name="Benchimol M."/>
            <person name="Almeida L.G."/>
            <person name="Vasconcelos A.T."/>
            <person name="Perreira-Neves A."/>
            <person name="Rosa I.A."/>
            <person name="Tasca T."/>
            <person name="Bogo M.R."/>
            <person name="de Souza W."/>
        </authorList>
    </citation>
    <scope>NUCLEOTIDE SEQUENCE [LARGE SCALE GENOMIC DNA]</scope>
    <source>
        <strain evidence="2">K</strain>
    </source>
</reference>
<accession>A0A1J4K3C3</accession>
<dbReference type="PANTHER" id="PTHR11319">
    <property type="entry name" value="G PROTEIN-COUPLED RECEPTOR-RELATED"/>
    <property type="match status" value="1"/>
</dbReference>
<gene>
    <name evidence="2" type="ORF">TRFO_28292</name>
</gene>
<dbReference type="OrthoDB" id="10691646at2759"/>
<dbReference type="VEuPathDB" id="TrichDB:TRFO_28292"/>
<dbReference type="GeneID" id="94840788"/>
<dbReference type="InterPro" id="IPR006626">
    <property type="entry name" value="PbH1"/>
</dbReference>
<dbReference type="InterPro" id="IPR039448">
    <property type="entry name" value="Beta_helix"/>
</dbReference>
<comment type="caution">
    <text evidence="2">The sequence shown here is derived from an EMBL/GenBank/DDBJ whole genome shotgun (WGS) entry which is preliminary data.</text>
</comment>
<organism evidence="2 3">
    <name type="scientific">Tritrichomonas foetus</name>
    <dbReference type="NCBI Taxonomy" id="1144522"/>
    <lineage>
        <taxon>Eukaryota</taxon>
        <taxon>Metamonada</taxon>
        <taxon>Parabasalia</taxon>
        <taxon>Tritrichomonadida</taxon>
        <taxon>Tritrichomonadidae</taxon>
        <taxon>Tritrichomonas</taxon>
    </lineage>
</organism>
<keyword evidence="3" id="KW-1185">Reference proteome</keyword>
<evidence type="ECO:0000313" key="2">
    <source>
        <dbReference type="EMBL" id="OHT04244.1"/>
    </source>
</evidence>
<feature type="domain" description="Right handed beta helix" evidence="1">
    <location>
        <begin position="850"/>
        <end position="1012"/>
    </location>
</feature>
<name>A0A1J4K3C3_9EUKA</name>
<evidence type="ECO:0000259" key="1">
    <source>
        <dbReference type="Pfam" id="PF13229"/>
    </source>
</evidence>
<dbReference type="InterPro" id="IPR012334">
    <property type="entry name" value="Pectin_lyas_fold"/>
</dbReference>
<proteinExistence type="predicted"/>
<dbReference type="Proteomes" id="UP000179807">
    <property type="component" value="Unassembled WGS sequence"/>
</dbReference>
<dbReference type="Pfam" id="PF13229">
    <property type="entry name" value="Beta_helix"/>
    <property type="match status" value="1"/>
</dbReference>
<dbReference type="EMBL" id="MLAK01000800">
    <property type="protein sequence ID" value="OHT04244.1"/>
    <property type="molecule type" value="Genomic_DNA"/>
</dbReference>
<protein>
    <recommendedName>
        <fullName evidence="1">Right handed beta helix domain-containing protein</fullName>
    </recommendedName>
</protein>
<dbReference type="RefSeq" id="XP_068357380.1">
    <property type="nucleotide sequence ID" value="XM_068506084.1"/>
</dbReference>
<dbReference type="SMART" id="SM00710">
    <property type="entry name" value="PbH1"/>
    <property type="match status" value="27"/>
</dbReference>
<dbReference type="SUPFAM" id="SSF51126">
    <property type="entry name" value="Pectin lyase-like"/>
    <property type="match status" value="8"/>
</dbReference>
<dbReference type="InterPro" id="IPR011050">
    <property type="entry name" value="Pectin_lyase_fold/virulence"/>
</dbReference>
<sequence length="2195" mass="242997">MKKKENDSGYAFIQKCKFMNLVDQSASSSGGAIFIQFPFNATIDSCYFEKCQSLTMGGAIFVAYTLNGSRNDVLKISNCQFVDCSSKDKGGAITSAYYTSWGDQGYDGDINLTGCLFKNCHSGLGGALYFLNGQERDDPNKYIEHCIFEDCSGDNEEGAIVYSLAYSISFISTTFRVTGDNNDRKSIFVKMDESEQSPVFDNCTFDHCDGFYIETLNAPLLMNACTFIQASVTLKNFENINNITFNNCIFRDNKDRNSIEITQNSDNQVVNVIGCKFMNNHNENEVIWENLNFGCFLVFTHNILIMTVKDCEFSEIVTKYAASLHVDTQTTTSSINLERCNFSKCTSLVDSKYMLSHGSLYLKARVKGLIKHCHFVECTSEISGGAITTEFTGDGAGQQNNVIDIKECTFRSCHSQRGGAIACGEASDGDSNIISCTFTNCTASESGGAIYFKNTGELQLYQDVDKSIVNCTFDSCYSDGVGSAISSLAFNTSLVNNTFINNKGKSSFLYLEKDDVTEPVKIIECIFNDNTANIYIKINRGFSANFIRCLFMQSQNIPLLVLEKENFDADEIIFDQCDFNKSMTTAVQVLGGRHTFYKCGFHDNSADNISALSITVFDEKDKIKVSKCKFSNNKAKTNGALYIECYAEILSGAPVNVSYCNFQNNQCDGDGGAASLNLNGYGIETFTNNTFLENQAQNGGAIYAQFHTEGSGRPIYIEYCIFEKCKAINYGGAFIASTGEKIGHLDEDILMIGCTFKNCEAQKGGAVFCYDGNQDTPFEKKFIYCVFDDNTANEGTCIYSLAYDIELTGSTFKNNQRNDFIVINMDENPNVKIEYCLFTENYGSIVVTMPGIFDMKHCIFSKSSKTDEAMFDASKIQADGGCTYENVTFELSNSYVAVLVSDNVHTFNNCKFLNNTGGKSDLPGGIQLKDTTNVILNDCQFIGNVGYYHGGAALIEITTFVLNNCSFIENICRDPSGGIDQVSKGGAIYFKQAGEVMIENCHFIRNHARTSGGAIFVEFMDESIAKLLVTQKPVNISNCDFVECTTDSEGGALTSGHGDKEGIAQLDGDMNISFCSFEGCKSQYGGAVYFDDGTTSGDEEKYLYNCTFINNAASKQGGCLYSKSFKLSIERIVFQNNPISGEGNTFLYIKMNEKEPKIDDCTFINNSATISITLTTGPIIFNSCEFTQYEQSAVIQSELLSGVGPTQFNSCNVNSCSDPTQKPIQINTNEFLFEDCTFELNQNGALEFNDQAQASVSHCKFISNSILDYGGAIRIMIQKSDKSYVHIEKCNFYSNQCLKEEAGRNPAGGASLYISYSGANIIINSCNFEKDSSKSTGGSILIWYDRGTGKFDDVISITNSTFTHCNATKAGGAIMCGQYFEGDEEETAENDGDFSIIDCIFTECSAERGGGLFFANGKPENEENKFIINCTFDACFSTSDEYDVDRRKGLSIYCRAYTVEIRGCFFKNHVKCDYDVNAKSGSYLYIHTDETEVTPILTNCTFEDNGKPHIEIIAACSEVIFENLIFRNYHGKATEIQWEARVIDLDKFSCNNTRFINCIFDSIVNYRAIESRDSQGKRVSIESCSITNFNFEGSSPGCAIRFSGRNDEENQIFVHNCTFMNLVSAGSGAIESNSGSIEISNCTFNDCKSFDENNFGGGGAIHLTEEYLDAKPETIKECIFINCYSATHGGAIFISCTDSEIGPDDSHPISIVNCQFYKCAAKDYGGAVTCGVISFGETLYDNDIYIRDCYFTECEAEKGGAVYTHQGTQLGDEELLISDCIFDNNKASGKDGLSVYAQSYKFKLNGSIFRNHQGNTDSSFLYVKMLEEGSIPIIENCIFDNNGMTDMKIISNSTTTDINGIIFQNYIDASILINLDEWSDSFFRFNNCKFINITGQVIKLLADKKGEFNFCQFINITTKETQNQGICIYAAISADICVNYCLFENITNPGYNGGAIYASTYCIELKHSNFTNCSLTSDADARGGAVYYFQESIYVPKETILNCTFEKCYSKSYGGAIFIHCHDEATKECLIFINQSKFIDCSSGVEGGAITSGINDQWHDELYGTNDIAIGQCQFIRCTSGRGGALYFQDGSEFGDEETYIDTCTFDNCYATNGEGYAISCRSYNLQIIYCTFKNHLRGSDSNTCSYIYIKMDDYKNPSLDFNIFENNGPAGIIIDIKGDRQLSINKWIFQHYNA</sequence>
<dbReference type="Gene3D" id="2.160.20.10">
    <property type="entry name" value="Single-stranded right-handed beta-helix, Pectin lyase-like"/>
    <property type="match status" value="2"/>
</dbReference>